<dbReference type="Pfam" id="PF14344">
    <property type="entry name" value="DUF4397"/>
    <property type="match status" value="1"/>
</dbReference>
<evidence type="ECO:0000313" key="2">
    <source>
        <dbReference type="EMBL" id="NLR63065.1"/>
    </source>
</evidence>
<keyword evidence="3" id="KW-1185">Reference proteome</keyword>
<proteinExistence type="predicted"/>
<protein>
    <submittedName>
        <fullName evidence="2">DUF4397 domain-containing protein</fullName>
    </submittedName>
</protein>
<accession>A0A847RQR2</accession>
<feature type="domain" description="DUF4397" evidence="1">
    <location>
        <begin position="328"/>
        <end position="415"/>
    </location>
</feature>
<comment type="caution">
    <text evidence="2">The sequence shown here is derived from an EMBL/GenBank/DDBJ whole genome shotgun (WGS) entry which is preliminary data.</text>
</comment>
<gene>
    <name evidence="2" type="ORF">HGH92_01985</name>
</gene>
<dbReference type="InterPro" id="IPR025510">
    <property type="entry name" value="DUF4397"/>
</dbReference>
<dbReference type="EMBL" id="JABAIA010000001">
    <property type="protein sequence ID" value="NLR63065.1"/>
    <property type="molecule type" value="Genomic_DNA"/>
</dbReference>
<dbReference type="RefSeq" id="WP_168869084.1">
    <property type="nucleotide sequence ID" value="NZ_JABAIA010000001.1"/>
</dbReference>
<evidence type="ECO:0000313" key="3">
    <source>
        <dbReference type="Proteomes" id="UP000570474"/>
    </source>
</evidence>
<sequence>MQAVKYFFLTFLLTGLWACKKDKADYLFRELPQQPPLTASTVRLMNMGRTATELIINDTPLTSFVQPNIEGYFLDARPTLYFQNGRMGSSYTIPQRFIGANGNAHIKIGSMIYGHKELIYPKEFDIHEDVNNPTDFYNVLYGDHGGSNILGDDSLFAIPRSISPPANPEHFKIRLLNLSSAPDAASLEGDMSLVFADGTKVSATTNNIATGKYSDYIELPYGTYQFKAMTNDGRLLPAVRVNADELLSVVNRTTGTMTNGNNPVVDTRLTYAPIRTFQPGGVYTIMVCASMSFSSLDAGSSSASPAGINSYRIIADNKEALNITYGRLQAVNAMPGVSVSVSVDSKPLQEGAMAFSKATGYKTLVNGTHTVQLTDASGKKLAEQSLTIQGSDNYTAWVYPGENGQPAMKLVANNLSGSFYLSSNPKGDDGSNDQYTYSMPFKIRFLNLTTDIPEVTFTGANGALLNDFLSFRGGSSQHISRGQVITDQPYIFFSPLTGIKKLGVYASQPGVLPGDWIQEIPQLSGTDFIARPELYAGLLPAYETGVYTVALTGSLHPKNAGEAAASMIIIKHNQ</sequence>
<dbReference type="AlphaFoldDB" id="A0A847RQR2"/>
<organism evidence="2 3">
    <name type="scientific">Chitinophaga varians</name>
    <dbReference type="NCBI Taxonomy" id="2202339"/>
    <lineage>
        <taxon>Bacteria</taxon>
        <taxon>Pseudomonadati</taxon>
        <taxon>Bacteroidota</taxon>
        <taxon>Chitinophagia</taxon>
        <taxon>Chitinophagales</taxon>
        <taxon>Chitinophagaceae</taxon>
        <taxon>Chitinophaga</taxon>
    </lineage>
</organism>
<dbReference type="Proteomes" id="UP000570474">
    <property type="component" value="Unassembled WGS sequence"/>
</dbReference>
<evidence type="ECO:0000259" key="1">
    <source>
        <dbReference type="Pfam" id="PF14344"/>
    </source>
</evidence>
<reference evidence="2 3" key="1">
    <citation type="submission" date="2020-04" db="EMBL/GenBank/DDBJ databases">
        <authorList>
            <person name="Yin C."/>
        </authorList>
    </citation>
    <scope>NUCLEOTIDE SEQUENCE [LARGE SCALE GENOMIC DNA]</scope>
    <source>
        <strain evidence="2 3">Ae27</strain>
    </source>
</reference>
<name>A0A847RQR2_9BACT</name>